<evidence type="ECO:0000313" key="2">
    <source>
        <dbReference type="Proteomes" id="UP001144352"/>
    </source>
</evidence>
<name>A0A9W6L9V4_9BACT</name>
<reference evidence="1" key="1">
    <citation type="submission" date="2022-12" db="EMBL/GenBank/DDBJ databases">
        <title>Reference genome sequencing for broad-spectrum identification of bacterial and archaeal isolates by mass spectrometry.</title>
        <authorList>
            <person name="Sekiguchi Y."/>
            <person name="Tourlousse D.M."/>
        </authorList>
    </citation>
    <scope>NUCLEOTIDE SEQUENCE</scope>
    <source>
        <strain evidence="1">H2</strain>
    </source>
</reference>
<protein>
    <submittedName>
        <fullName evidence="1">Uncharacterized protein</fullName>
    </submittedName>
</protein>
<dbReference type="RefSeq" id="WP_281874244.1">
    <property type="nucleotide sequence ID" value="NZ_BSDS01000001.1"/>
</dbReference>
<accession>A0A9W6L9V4</accession>
<organism evidence="1 2">
    <name type="scientific">Geobacter hydrogenophilus</name>
    <dbReference type="NCBI Taxonomy" id="40983"/>
    <lineage>
        <taxon>Bacteria</taxon>
        <taxon>Pseudomonadati</taxon>
        <taxon>Thermodesulfobacteriota</taxon>
        <taxon>Desulfuromonadia</taxon>
        <taxon>Geobacterales</taxon>
        <taxon>Geobacteraceae</taxon>
        <taxon>Geobacter</taxon>
    </lineage>
</organism>
<comment type="caution">
    <text evidence="1">The sequence shown here is derived from an EMBL/GenBank/DDBJ whole genome shotgun (WGS) entry which is preliminary data.</text>
</comment>
<proteinExistence type="predicted"/>
<gene>
    <name evidence="1" type="ORF">GHYDROH2_03090</name>
</gene>
<keyword evidence="2" id="KW-1185">Reference proteome</keyword>
<dbReference type="AlphaFoldDB" id="A0A9W6L9V4"/>
<evidence type="ECO:0000313" key="1">
    <source>
        <dbReference type="EMBL" id="GLI36808.1"/>
    </source>
</evidence>
<sequence length="60" mass="6663">MTDLTTSIKHFTYEGMFRVMQSGEGREGCCLDLAEGENYTPRNVPDFLQGITGCFPVQAV</sequence>
<dbReference type="EMBL" id="BSDS01000001">
    <property type="protein sequence ID" value="GLI36808.1"/>
    <property type="molecule type" value="Genomic_DNA"/>
</dbReference>
<dbReference type="Proteomes" id="UP001144352">
    <property type="component" value="Unassembled WGS sequence"/>
</dbReference>